<geneLocation type="mitochondrion" evidence="5"/>
<keyword evidence="3 4" id="KW-0687">Ribonucleoprotein</keyword>
<dbReference type="NCBIfam" id="TIGR01164">
    <property type="entry name" value="rplP_bact"/>
    <property type="match status" value="1"/>
</dbReference>
<evidence type="ECO:0000256" key="2">
    <source>
        <dbReference type="ARBA" id="ARBA00022980"/>
    </source>
</evidence>
<accession>A0A343A6W7</accession>
<dbReference type="PRINTS" id="PR00060">
    <property type="entry name" value="RIBOSOMALL16"/>
</dbReference>
<dbReference type="CDD" id="cd01433">
    <property type="entry name" value="Ribosomal_L16_L10e"/>
    <property type="match status" value="1"/>
</dbReference>
<evidence type="ECO:0000256" key="3">
    <source>
        <dbReference type="ARBA" id="ARBA00023274"/>
    </source>
</evidence>
<dbReference type="InterPro" id="IPR036920">
    <property type="entry name" value="Ribosomal_uL16_sf"/>
</dbReference>
<dbReference type="PROSITE" id="PS00701">
    <property type="entry name" value="RIBOSOMAL_L16_2"/>
    <property type="match status" value="1"/>
</dbReference>
<gene>
    <name evidence="5" type="primary">rpl16</name>
    <name evidence="5" type="ORF">Nram.m31</name>
</gene>
<dbReference type="InterPro" id="IPR016180">
    <property type="entry name" value="Ribosomal_uL16_dom"/>
</dbReference>
<name>A0A343A6W7_9STRA</name>
<dbReference type="InterPro" id="IPR020798">
    <property type="entry name" value="Ribosomal_uL16_CS"/>
</dbReference>
<dbReference type="InterPro" id="IPR047873">
    <property type="entry name" value="Ribosomal_uL16"/>
</dbReference>
<evidence type="ECO:0000256" key="1">
    <source>
        <dbReference type="ARBA" id="ARBA00008931"/>
    </source>
</evidence>
<dbReference type="Pfam" id="PF00252">
    <property type="entry name" value="Ribosomal_L16"/>
    <property type="match status" value="1"/>
</dbReference>
<dbReference type="PROSITE" id="PS00586">
    <property type="entry name" value="RIBOSOMAL_L16_1"/>
    <property type="match status" value="1"/>
</dbReference>
<dbReference type="EMBL" id="KX343079">
    <property type="protein sequence ID" value="AOY40405.1"/>
    <property type="molecule type" value="Genomic_DNA"/>
</dbReference>
<evidence type="ECO:0000256" key="4">
    <source>
        <dbReference type="RuleBase" id="RU004413"/>
    </source>
</evidence>
<dbReference type="PANTHER" id="PTHR12220">
    <property type="entry name" value="50S/60S RIBOSOMAL PROTEIN L16"/>
    <property type="match status" value="1"/>
</dbReference>
<keyword evidence="2 4" id="KW-0689">Ribosomal protein</keyword>
<dbReference type="AlphaFoldDB" id="A0A343A6W7"/>
<dbReference type="SUPFAM" id="SSF54686">
    <property type="entry name" value="Ribosomal protein L16p/L10e"/>
    <property type="match status" value="1"/>
</dbReference>
<dbReference type="GO" id="GO:0019843">
    <property type="term" value="F:rRNA binding"/>
    <property type="evidence" value="ECO:0007669"/>
    <property type="project" value="InterPro"/>
</dbReference>
<dbReference type="GeneID" id="30218182"/>
<proteinExistence type="inferred from homology"/>
<keyword evidence="5" id="KW-0496">Mitochondrion</keyword>
<dbReference type="GO" id="GO:0006412">
    <property type="term" value="P:translation"/>
    <property type="evidence" value="ECO:0007669"/>
    <property type="project" value="InterPro"/>
</dbReference>
<dbReference type="GO" id="GO:0005840">
    <property type="term" value="C:ribosome"/>
    <property type="evidence" value="ECO:0007669"/>
    <property type="project" value="UniProtKB-KW"/>
</dbReference>
<protein>
    <submittedName>
        <fullName evidence="5">Ribosomal protein L16</fullName>
    </submittedName>
</protein>
<organism evidence="5">
    <name type="scientific">Navicula ramosissima</name>
    <dbReference type="NCBI Taxonomy" id="265559"/>
    <lineage>
        <taxon>Eukaryota</taxon>
        <taxon>Sar</taxon>
        <taxon>Stramenopiles</taxon>
        <taxon>Ochrophyta</taxon>
        <taxon>Bacillariophyta</taxon>
        <taxon>Bacillariophyceae</taxon>
        <taxon>Bacillariophycidae</taxon>
        <taxon>Naviculales</taxon>
        <taxon>Naviculaceae</taxon>
        <taxon>Navicula</taxon>
    </lineage>
</organism>
<dbReference type="PANTHER" id="PTHR12220:SF13">
    <property type="entry name" value="LARGE RIBOSOMAL SUBUNIT PROTEIN UL16M"/>
    <property type="match status" value="1"/>
</dbReference>
<dbReference type="InterPro" id="IPR000114">
    <property type="entry name" value="Ribosomal_uL16_bact-type"/>
</dbReference>
<evidence type="ECO:0000313" key="5">
    <source>
        <dbReference type="EMBL" id="AOY40405.1"/>
    </source>
</evidence>
<dbReference type="GO" id="GO:1990904">
    <property type="term" value="C:ribonucleoprotein complex"/>
    <property type="evidence" value="ECO:0007669"/>
    <property type="project" value="UniProtKB-KW"/>
</dbReference>
<dbReference type="GO" id="GO:0003735">
    <property type="term" value="F:structural constituent of ribosome"/>
    <property type="evidence" value="ECO:0007669"/>
    <property type="project" value="InterPro"/>
</dbReference>
<sequence length="137" mass="15134">MYNVFTTKKIKYKKTKKGKLNKLEFKTNKLKFGTVGLKAINSAIITARQIEASRQAISRKIKKKGKLWIRIFPDTPITSKSVAARMGKGKGAVSHWGAKVSGGSIIFEICGVKDFNIVKTALRTGGAKLPLKTRIIK</sequence>
<comment type="similarity">
    <text evidence="1 4">Belongs to the universal ribosomal protein uL16 family.</text>
</comment>
<dbReference type="RefSeq" id="YP_009317753.1">
    <property type="nucleotide sequence ID" value="NC_031848.1"/>
</dbReference>
<reference evidence="5" key="1">
    <citation type="journal article" date="2016" name="Mitochondrial DNA Part B Resour">
        <title>Complete mitochondrial genome of biraphid benthic diatom, Navicula ramosissima (Naviculales, Bacillariophyceae).</title>
        <authorList>
            <person name="An S.M."/>
            <person name="Noh J.H."/>
            <person name="Lee H.R."/>
            <person name="Choi D.H."/>
            <person name="Lee J.H."/>
            <person name="Yang E.C."/>
        </authorList>
    </citation>
    <scope>NUCLEOTIDE SEQUENCE</scope>
</reference>
<dbReference type="Gene3D" id="3.90.1170.10">
    <property type="entry name" value="Ribosomal protein L10e/L16"/>
    <property type="match status" value="1"/>
</dbReference>